<feature type="transmembrane region" description="Helical" evidence="1">
    <location>
        <begin position="687"/>
        <end position="713"/>
    </location>
</feature>
<dbReference type="AlphaFoldDB" id="A0A0S2M0A1"/>
<feature type="transmembrane region" description="Helical" evidence="1">
    <location>
        <begin position="486"/>
        <end position="508"/>
    </location>
</feature>
<accession>A0A0S2M0A1</accession>
<dbReference type="Proteomes" id="UP000059574">
    <property type="component" value="Chromosome"/>
</dbReference>
<protein>
    <submittedName>
        <fullName evidence="2">Uncharacterized protein</fullName>
    </submittedName>
</protein>
<evidence type="ECO:0000313" key="2">
    <source>
        <dbReference type="EMBL" id="ALO66855.1"/>
    </source>
</evidence>
<gene>
    <name evidence="2" type="ORF">AS189_10520</name>
</gene>
<keyword evidence="1" id="KW-0812">Transmembrane</keyword>
<feature type="transmembrane region" description="Helical" evidence="1">
    <location>
        <begin position="179"/>
        <end position="201"/>
    </location>
</feature>
<proteinExistence type="predicted"/>
<keyword evidence="1" id="KW-0472">Membrane</keyword>
<keyword evidence="1" id="KW-1133">Transmembrane helix</keyword>
<reference evidence="2 3" key="2">
    <citation type="journal article" date="2016" name="J. Biotechnol.">
        <title>Complete genome sequence of Arthrobacter alpinus ERGS4:06, a yellow pigmented bacterium tolerant to cold and radiations isolated from Sikkim Himalaya.</title>
        <authorList>
            <person name="Kumar R."/>
            <person name="Singh D."/>
            <person name="Swarnkar M.K."/>
            <person name="Singh A.K."/>
            <person name="Kumar S."/>
        </authorList>
    </citation>
    <scope>NUCLEOTIDE SEQUENCE [LARGE SCALE GENOMIC DNA]</scope>
    <source>
        <strain evidence="2 3">ERGS4:06</strain>
    </source>
</reference>
<reference evidence="3" key="1">
    <citation type="submission" date="2015-11" db="EMBL/GenBank/DDBJ databases">
        <authorList>
            <person name="Kumar R."/>
            <person name="Singh D."/>
            <person name="Swarnkar M.K."/>
            <person name="Singh A.K."/>
            <person name="Kumar S."/>
        </authorList>
    </citation>
    <scope>NUCLEOTIDE SEQUENCE [LARGE SCALE GENOMIC DNA]</scope>
    <source>
        <strain evidence="3">ERGS4:06</strain>
    </source>
</reference>
<name>A0A0S2M0A1_9MICC</name>
<evidence type="ECO:0000313" key="3">
    <source>
        <dbReference type="Proteomes" id="UP000059574"/>
    </source>
</evidence>
<sequence>MTPPLIRIHKKPRFGFPWLALLLGIGTVFFTVQGYQAITATPTAQLEIVVEGQHGLNISQASVNAVVGEGIKTWQPMRILVTPRILSHDEKKGRQDLGADVILSTIIDDDPTTSINNRRFAGVGIYPASGDNGKDLHNTLEIRNAFMDNVGLGHGPKAVAAAAQRAAEVLDKGPLQSPLFWLMGVVIGFGLTIIALAFSLSRRQRRELIFRRLTKAQRKLAKVVLELEALEVSYLATPMEQRTAGFTSSWRVVRDASLQLARTENAVIDAVYSAKSALQPATASLVASFEAEAARLVVQANALMSAGAVLGTLSGRQRVLDRLAAPMIFATRELLARLSTRSPGAVAEKRVRRLNDALESLLRILTNDHGNPETIQAWRSAENELEKSALAVDRSLRRHRTARVWMPEPDKKIDEYSALRSGLGLSPTGSKRTLTALRDANAAAHALCGPLPGTTELPVPAPREFSWLMLVPKPSTLLWAARSTPWLFRGVGIVLVAVIASAVVVGNLPSRNSNELNGKLPLHSLVFDGETTGLDEAQIRRHFDDKFTQQVDITVAVRSATDYLGIQQEILAGDSAFVQNQDPQVLVDALWRVKAEFPQLLEQSTAELGENHVIIPVWKLGEDHFSIPTPITGAVAEGEFNSLGNKTWDHGSYYFSGIGDITVARTIENLALGIQDNGYLQPAVNAFWLFVLLALTIALGSVTLIMAISYGGVMSTKLGRFGRNSATLRHVRTQLNELALGLDDSRLNAVAMLGSGSAATSAESDQRIFEGALAMAWRMADDLAARSLSQRLGEEYVADVKKLELLVKMLSIRDTDVNRRTRALLDATLGRNPTK</sequence>
<dbReference type="RefSeq" id="WP_062288471.1">
    <property type="nucleotide sequence ID" value="NZ_CP013200.1"/>
</dbReference>
<organism evidence="2 3">
    <name type="scientific">Arthrobacter alpinus</name>
    <dbReference type="NCBI Taxonomy" id="656366"/>
    <lineage>
        <taxon>Bacteria</taxon>
        <taxon>Bacillati</taxon>
        <taxon>Actinomycetota</taxon>
        <taxon>Actinomycetes</taxon>
        <taxon>Micrococcales</taxon>
        <taxon>Micrococcaceae</taxon>
        <taxon>Arthrobacter</taxon>
    </lineage>
</organism>
<dbReference type="EMBL" id="CP013200">
    <property type="protein sequence ID" value="ALO66855.1"/>
    <property type="molecule type" value="Genomic_DNA"/>
</dbReference>
<evidence type="ECO:0000256" key="1">
    <source>
        <dbReference type="SAM" id="Phobius"/>
    </source>
</evidence>